<feature type="transmembrane region" description="Helical" evidence="5">
    <location>
        <begin position="287"/>
        <end position="307"/>
    </location>
</feature>
<dbReference type="OMA" id="TIMEFIR"/>
<dbReference type="GO" id="GO:0016020">
    <property type="term" value="C:membrane"/>
    <property type="evidence" value="ECO:0007669"/>
    <property type="project" value="UniProtKB-SubCell"/>
</dbReference>
<feature type="transmembrane region" description="Helical" evidence="5">
    <location>
        <begin position="108"/>
        <end position="131"/>
    </location>
</feature>
<evidence type="ECO:0000256" key="5">
    <source>
        <dbReference type="SAM" id="Phobius"/>
    </source>
</evidence>
<dbReference type="PROSITE" id="PS50262">
    <property type="entry name" value="G_PROTEIN_RECEP_F1_2"/>
    <property type="match status" value="1"/>
</dbReference>
<keyword evidence="8" id="KW-1185">Reference proteome</keyword>
<dbReference type="OrthoDB" id="5850597at2759"/>
<feature type="transmembrane region" description="Helical" evidence="5">
    <location>
        <begin position="396"/>
        <end position="419"/>
    </location>
</feature>
<dbReference type="CDD" id="cd14978">
    <property type="entry name" value="7tmA_FMRFamide_R-like"/>
    <property type="match status" value="1"/>
</dbReference>
<keyword evidence="2 5" id="KW-0812">Transmembrane</keyword>
<protein>
    <recommendedName>
        <fullName evidence="6">G-protein coupled receptors family 1 profile domain-containing protein</fullName>
    </recommendedName>
</protein>
<feature type="transmembrane region" description="Helical" evidence="5">
    <location>
        <begin position="235"/>
        <end position="254"/>
    </location>
</feature>
<name>E3NUP1_CAERE</name>
<keyword evidence="3 5" id="KW-1133">Transmembrane helix</keyword>
<evidence type="ECO:0000256" key="2">
    <source>
        <dbReference type="ARBA" id="ARBA00022692"/>
    </source>
</evidence>
<dbReference type="InParanoid" id="E3NUP1"/>
<dbReference type="HOGENOM" id="CLU_054837_0_0_1"/>
<proteinExistence type="predicted"/>
<sequence length="499" mass="56763">MKPFELFSIFSSSPMGLILPRSHQLTDHHNSLFSLSIYKQFCLRNEHESANMCIPEEKQIRNSNTTNTFPSSFSRLQNSIFFYFLNFQMIEINDTCAEDPPQADAFRMILIVGIGTVVCSIGIVLNSFLLLSFRRLDVFRSNLLYLFLLACLDILVELCFMVSLFSSSLIFPSSLVWDYFRVEFLYTCWHFYIKYVSTVGQVLIAASTLLIVAASFERYICSLKSSIQFSPQRRFLFISIVGTCALFMKGSVFFELELQSLPHCPPFQNLRLDLSEITRSESYKTIWMFWCRSIFNVFLPFSLLLILNSLTITNLNKLHINGFQSVLVENRCQSDATSSEPPLPDNISCRPLLGPSITSSTINSFASSNDQMPTLLRRNSEACAARRRKRDATRTLAALITIYLLTNTLNLLITIMEFINPDVLGSLGEGWTYKYLADLSSVLTISSTAFRLPVYFHCNGDIRAQIRDFAKSCFIDQNEKKKLGKLTMPIASSSTESVL</sequence>
<feature type="domain" description="G-protein coupled receptors family 1 profile" evidence="6">
    <location>
        <begin position="122"/>
        <end position="455"/>
    </location>
</feature>
<reference evidence="7" key="1">
    <citation type="submission" date="2007-07" db="EMBL/GenBank/DDBJ databases">
        <title>PCAP assembly of the Caenorhabditis remanei genome.</title>
        <authorList>
            <consortium name="The Caenorhabditis remanei Sequencing Consortium"/>
            <person name="Wilson R.K."/>
        </authorList>
    </citation>
    <scope>NUCLEOTIDE SEQUENCE [LARGE SCALE GENOMIC DNA]</scope>
    <source>
        <strain evidence="7">PB4641</strain>
    </source>
</reference>
<evidence type="ECO:0000313" key="7">
    <source>
        <dbReference type="EMBL" id="EFO96035.1"/>
    </source>
</evidence>
<accession>E3NUP1</accession>
<evidence type="ECO:0000313" key="8">
    <source>
        <dbReference type="Proteomes" id="UP000008281"/>
    </source>
</evidence>
<feature type="transmembrane region" description="Helical" evidence="5">
    <location>
        <begin position="143"/>
        <end position="171"/>
    </location>
</feature>
<organism evidence="8">
    <name type="scientific">Caenorhabditis remanei</name>
    <name type="common">Caenorhabditis vulgaris</name>
    <dbReference type="NCBI Taxonomy" id="31234"/>
    <lineage>
        <taxon>Eukaryota</taxon>
        <taxon>Metazoa</taxon>
        <taxon>Ecdysozoa</taxon>
        <taxon>Nematoda</taxon>
        <taxon>Chromadorea</taxon>
        <taxon>Rhabditida</taxon>
        <taxon>Rhabditina</taxon>
        <taxon>Rhabditomorpha</taxon>
        <taxon>Rhabditoidea</taxon>
        <taxon>Rhabditidae</taxon>
        <taxon>Peloderinae</taxon>
        <taxon>Caenorhabditis</taxon>
    </lineage>
</organism>
<dbReference type="EMBL" id="DS270627">
    <property type="protein sequence ID" value="EFO96035.1"/>
    <property type="molecule type" value="Genomic_DNA"/>
</dbReference>
<dbReference type="Gene3D" id="1.20.1070.10">
    <property type="entry name" value="Rhodopsin 7-helix transmembrane proteins"/>
    <property type="match status" value="1"/>
</dbReference>
<evidence type="ECO:0000256" key="1">
    <source>
        <dbReference type="ARBA" id="ARBA00004370"/>
    </source>
</evidence>
<gene>
    <name evidence="7" type="ORF">CRE_28001</name>
</gene>
<dbReference type="PANTHER" id="PTHR46709">
    <property type="entry name" value="PROTEIN CBG23488-RELATED"/>
    <property type="match status" value="1"/>
</dbReference>
<keyword evidence="4 5" id="KW-0472">Membrane</keyword>
<evidence type="ECO:0000256" key="3">
    <source>
        <dbReference type="ARBA" id="ARBA00022989"/>
    </source>
</evidence>
<evidence type="ECO:0000259" key="6">
    <source>
        <dbReference type="PROSITE" id="PS50262"/>
    </source>
</evidence>
<dbReference type="SUPFAM" id="SSF81321">
    <property type="entry name" value="Family A G protein-coupled receptor-like"/>
    <property type="match status" value="1"/>
</dbReference>
<dbReference type="PANTHER" id="PTHR46709:SF1">
    <property type="entry name" value="G-PROTEIN COUPLED RECEPTORS FAMILY 1 PROFILE DOMAIN-CONTAINING PROTEIN"/>
    <property type="match status" value="1"/>
</dbReference>
<dbReference type="Proteomes" id="UP000008281">
    <property type="component" value="Unassembled WGS sequence"/>
</dbReference>
<dbReference type="eggNOG" id="ENOG502TKU3">
    <property type="taxonomic scope" value="Eukaryota"/>
</dbReference>
<dbReference type="InterPro" id="IPR017452">
    <property type="entry name" value="GPCR_Rhodpsn_7TM"/>
</dbReference>
<dbReference type="AlphaFoldDB" id="E3NUP1"/>
<evidence type="ECO:0000256" key="4">
    <source>
        <dbReference type="ARBA" id="ARBA00023136"/>
    </source>
</evidence>
<feature type="transmembrane region" description="Helical" evidence="5">
    <location>
        <begin position="191"/>
        <end position="214"/>
    </location>
</feature>
<comment type="subcellular location">
    <subcellularLocation>
        <location evidence="1">Membrane</location>
    </subcellularLocation>
</comment>